<feature type="domain" description="PAS" evidence="7">
    <location>
        <begin position="10"/>
        <end position="54"/>
    </location>
</feature>
<dbReference type="GeneID" id="81210079"/>
<dbReference type="CDD" id="cd00130">
    <property type="entry name" value="PAS"/>
    <property type="match status" value="1"/>
</dbReference>
<evidence type="ECO:0000256" key="5">
    <source>
        <dbReference type="ARBA" id="ARBA00023012"/>
    </source>
</evidence>
<evidence type="ECO:0000256" key="3">
    <source>
        <dbReference type="ARBA" id="ARBA00022679"/>
    </source>
</evidence>
<dbReference type="Pfam" id="PF08448">
    <property type="entry name" value="PAS_4"/>
    <property type="match status" value="1"/>
</dbReference>
<dbReference type="InterPro" id="IPR050736">
    <property type="entry name" value="Sensor_HK_Regulatory"/>
</dbReference>
<evidence type="ECO:0000259" key="7">
    <source>
        <dbReference type="PROSITE" id="PS50112"/>
    </source>
</evidence>
<keyword evidence="4" id="KW-0418">Kinase</keyword>
<evidence type="ECO:0000313" key="8">
    <source>
        <dbReference type="EMBL" id="MFC6786976.1"/>
    </source>
</evidence>
<dbReference type="PROSITE" id="PS50112">
    <property type="entry name" value="PAS"/>
    <property type="match status" value="1"/>
</dbReference>
<dbReference type="SUPFAM" id="SSF55874">
    <property type="entry name" value="ATPase domain of HSP90 chaperone/DNA topoisomerase II/histidine kinase"/>
    <property type="match status" value="1"/>
</dbReference>
<dbReference type="SUPFAM" id="SSF55785">
    <property type="entry name" value="PYP-like sensor domain (PAS domain)"/>
    <property type="match status" value="1"/>
</dbReference>
<dbReference type="EC" id="2.7.13.3" evidence="2"/>
<dbReference type="AlphaFoldDB" id="A0ABD5TEH0"/>
<dbReference type="Pfam" id="PF00512">
    <property type="entry name" value="HisKA"/>
    <property type="match status" value="1"/>
</dbReference>
<dbReference type="SMART" id="SM00091">
    <property type="entry name" value="PAS"/>
    <property type="match status" value="1"/>
</dbReference>
<dbReference type="SUPFAM" id="SSF47384">
    <property type="entry name" value="Homodimeric domain of signal transducing histidine kinase"/>
    <property type="match status" value="1"/>
</dbReference>
<gene>
    <name evidence="8" type="ORF">ACFQFD_13520</name>
</gene>
<evidence type="ECO:0000259" key="6">
    <source>
        <dbReference type="PROSITE" id="PS50109"/>
    </source>
</evidence>
<comment type="catalytic activity">
    <reaction evidence="1">
        <text>ATP + protein L-histidine = ADP + protein N-phospho-L-histidine.</text>
        <dbReference type="EC" id="2.7.13.3"/>
    </reaction>
</comment>
<reference evidence="8 9" key="1">
    <citation type="journal article" date="2019" name="Int. J. Syst. Evol. Microbiol.">
        <title>The Global Catalogue of Microorganisms (GCM) 10K type strain sequencing project: providing services to taxonomists for standard genome sequencing and annotation.</title>
        <authorList>
            <consortium name="The Broad Institute Genomics Platform"/>
            <consortium name="The Broad Institute Genome Sequencing Center for Infectious Disease"/>
            <person name="Wu L."/>
            <person name="Ma J."/>
        </authorList>
    </citation>
    <scope>NUCLEOTIDE SEQUENCE [LARGE SCALE GENOMIC DNA]</scope>
    <source>
        <strain evidence="8 9">SYNS20</strain>
    </source>
</reference>
<dbReference type="GO" id="GO:0000160">
    <property type="term" value="P:phosphorelay signal transduction system"/>
    <property type="evidence" value="ECO:0007669"/>
    <property type="project" value="UniProtKB-KW"/>
</dbReference>
<dbReference type="SMART" id="SM00387">
    <property type="entry name" value="HATPase_c"/>
    <property type="match status" value="1"/>
</dbReference>
<dbReference type="InterPro" id="IPR005467">
    <property type="entry name" value="His_kinase_dom"/>
</dbReference>
<dbReference type="Proteomes" id="UP001596443">
    <property type="component" value="Unassembled WGS sequence"/>
</dbReference>
<dbReference type="InterPro" id="IPR013656">
    <property type="entry name" value="PAS_4"/>
</dbReference>
<dbReference type="GO" id="GO:0004673">
    <property type="term" value="F:protein histidine kinase activity"/>
    <property type="evidence" value="ECO:0007669"/>
    <property type="project" value="UniProtKB-EC"/>
</dbReference>
<dbReference type="CDD" id="cd00075">
    <property type="entry name" value="HATPase"/>
    <property type="match status" value="1"/>
</dbReference>
<dbReference type="InterPro" id="IPR003661">
    <property type="entry name" value="HisK_dim/P_dom"/>
</dbReference>
<dbReference type="SMART" id="SM00388">
    <property type="entry name" value="HisKA"/>
    <property type="match status" value="1"/>
</dbReference>
<evidence type="ECO:0000256" key="1">
    <source>
        <dbReference type="ARBA" id="ARBA00000085"/>
    </source>
</evidence>
<dbReference type="InterPro" id="IPR000014">
    <property type="entry name" value="PAS"/>
</dbReference>
<evidence type="ECO:0000256" key="2">
    <source>
        <dbReference type="ARBA" id="ARBA00012438"/>
    </source>
</evidence>
<dbReference type="PANTHER" id="PTHR43711">
    <property type="entry name" value="TWO-COMPONENT HISTIDINE KINASE"/>
    <property type="match status" value="1"/>
</dbReference>
<proteinExistence type="predicted"/>
<keyword evidence="9" id="KW-1185">Reference proteome</keyword>
<evidence type="ECO:0000256" key="4">
    <source>
        <dbReference type="ARBA" id="ARBA00022777"/>
    </source>
</evidence>
<dbReference type="CDD" id="cd00082">
    <property type="entry name" value="HisKA"/>
    <property type="match status" value="1"/>
</dbReference>
<dbReference type="Gene3D" id="1.10.287.130">
    <property type="match status" value="1"/>
</dbReference>
<dbReference type="Gene3D" id="3.30.565.10">
    <property type="entry name" value="Histidine kinase-like ATPase, C-terminal domain"/>
    <property type="match status" value="1"/>
</dbReference>
<dbReference type="InterPro" id="IPR036097">
    <property type="entry name" value="HisK_dim/P_sf"/>
</dbReference>
<dbReference type="PANTHER" id="PTHR43711:SF1">
    <property type="entry name" value="HISTIDINE KINASE 1"/>
    <property type="match status" value="1"/>
</dbReference>
<organism evidence="8 9">
    <name type="scientific">Halobaculum halobium</name>
    <dbReference type="NCBI Taxonomy" id="3032281"/>
    <lineage>
        <taxon>Archaea</taxon>
        <taxon>Methanobacteriati</taxon>
        <taxon>Methanobacteriota</taxon>
        <taxon>Stenosarchaea group</taxon>
        <taxon>Halobacteria</taxon>
        <taxon>Halobacteriales</taxon>
        <taxon>Haloferacaceae</taxon>
        <taxon>Halobaculum</taxon>
    </lineage>
</organism>
<accession>A0ABD5TEH0</accession>
<dbReference type="EMBL" id="JBHSWX010000012">
    <property type="protein sequence ID" value="MFC6786976.1"/>
    <property type="molecule type" value="Genomic_DNA"/>
</dbReference>
<dbReference type="InterPro" id="IPR035965">
    <property type="entry name" value="PAS-like_dom_sf"/>
</dbReference>
<comment type="caution">
    <text evidence="8">The sequence shown here is derived from an EMBL/GenBank/DDBJ whole genome shotgun (WGS) entry which is preliminary data.</text>
</comment>
<dbReference type="RefSeq" id="WP_284061167.1">
    <property type="nucleotide sequence ID" value="NZ_CP126158.1"/>
</dbReference>
<feature type="domain" description="Histidine kinase" evidence="6">
    <location>
        <begin position="142"/>
        <end position="331"/>
    </location>
</feature>
<evidence type="ECO:0000313" key="9">
    <source>
        <dbReference type="Proteomes" id="UP001596443"/>
    </source>
</evidence>
<keyword evidence="3" id="KW-0808">Transferase</keyword>
<name>A0ABD5TEH0_9EURY</name>
<dbReference type="NCBIfam" id="TIGR00229">
    <property type="entry name" value="sensory_box"/>
    <property type="match status" value="1"/>
</dbReference>
<dbReference type="PROSITE" id="PS50109">
    <property type="entry name" value="HIS_KIN"/>
    <property type="match status" value="1"/>
</dbReference>
<sequence length="337" mass="37026">MDSEPVGDLSPLFFTELVETVGVGVAVYGDDGSYVYVNEAYADFFGVDSTELVGTPLWDIVPRIDADQFDRYWASFEVGETRSTETVHEYNGTTVPVDTITTRRIFDGTAYHFGTIKDISERKEREREISRQNERLDDFARVVSHDLRNPLNIAQGYLDILTEDVDRDELALAINSLDRMDTLITELLTLAKSGDGIGDTEQVSVSEVAEAAWNTVSTGAADIVYPDRSVAVIADRSRLQQLFENLFRNAIEHGGERTTVTVETRSDGFSVADDGVGIPVEERETVFDTGYTTVEDGTGFGLNIVEEVATAHGWSVEITESAGGGARFDISGVEFAD</sequence>
<dbReference type="Gene3D" id="3.30.450.20">
    <property type="entry name" value="PAS domain"/>
    <property type="match status" value="1"/>
</dbReference>
<dbReference type="InterPro" id="IPR036890">
    <property type="entry name" value="HATPase_C_sf"/>
</dbReference>
<dbReference type="InterPro" id="IPR003594">
    <property type="entry name" value="HATPase_dom"/>
</dbReference>
<dbReference type="Pfam" id="PF02518">
    <property type="entry name" value="HATPase_c"/>
    <property type="match status" value="1"/>
</dbReference>
<keyword evidence="5" id="KW-0902">Two-component regulatory system</keyword>
<protein>
    <recommendedName>
        <fullName evidence="2">histidine kinase</fullName>
        <ecNumber evidence="2">2.7.13.3</ecNumber>
    </recommendedName>
</protein>